<comment type="caution">
    <text evidence="1">The sequence shown here is derived from an EMBL/GenBank/DDBJ whole genome shotgun (WGS) entry which is preliminary data.</text>
</comment>
<evidence type="ECO:0000313" key="1">
    <source>
        <dbReference type="EMBL" id="TWT95258.1"/>
    </source>
</evidence>
<dbReference type="EMBL" id="SJPR01000005">
    <property type="protein sequence ID" value="TWT95258.1"/>
    <property type="molecule type" value="Genomic_DNA"/>
</dbReference>
<dbReference type="Proteomes" id="UP000317421">
    <property type="component" value="Unassembled WGS sequence"/>
</dbReference>
<accession>A0A5C6A7I5</accession>
<keyword evidence="2" id="KW-1185">Reference proteome</keyword>
<organism evidence="1 2">
    <name type="scientific">Botrimarina colliarenosi</name>
    <dbReference type="NCBI Taxonomy" id="2528001"/>
    <lineage>
        <taxon>Bacteria</taxon>
        <taxon>Pseudomonadati</taxon>
        <taxon>Planctomycetota</taxon>
        <taxon>Planctomycetia</taxon>
        <taxon>Pirellulales</taxon>
        <taxon>Lacipirellulaceae</taxon>
        <taxon>Botrimarina</taxon>
    </lineage>
</organism>
<dbReference type="RefSeq" id="WP_146446113.1">
    <property type="nucleotide sequence ID" value="NZ_SJPR01000005.1"/>
</dbReference>
<reference evidence="1 2" key="1">
    <citation type="submission" date="2019-02" db="EMBL/GenBank/DDBJ databases">
        <title>Deep-cultivation of Planctomycetes and their phenomic and genomic characterization uncovers novel biology.</title>
        <authorList>
            <person name="Wiegand S."/>
            <person name="Jogler M."/>
            <person name="Boedeker C."/>
            <person name="Pinto D."/>
            <person name="Vollmers J."/>
            <person name="Rivas-Marin E."/>
            <person name="Kohn T."/>
            <person name="Peeters S.H."/>
            <person name="Heuer A."/>
            <person name="Rast P."/>
            <person name="Oberbeckmann S."/>
            <person name="Bunk B."/>
            <person name="Jeske O."/>
            <person name="Meyerdierks A."/>
            <person name="Storesund J.E."/>
            <person name="Kallscheuer N."/>
            <person name="Luecker S."/>
            <person name="Lage O.M."/>
            <person name="Pohl T."/>
            <person name="Merkel B.J."/>
            <person name="Hornburger P."/>
            <person name="Mueller R.-W."/>
            <person name="Bruemmer F."/>
            <person name="Labrenz M."/>
            <person name="Spormann A.M."/>
            <person name="Op Den Camp H."/>
            <person name="Overmann J."/>
            <person name="Amann R."/>
            <person name="Jetten M.S.M."/>
            <person name="Mascher T."/>
            <person name="Medema M.H."/>
            <person name="Devos D.P."/>
            <person name="Kaster A.-K."/>
            <person name="Ovreas L."/>
            <person name="Rohde M."/>
            <person name="Galperin M.Y."/>
            <person name="Jogler C."/>
        </authorList>
    </citation>
    <scope>NUCLEOTIDE SEQUENCE [LARGE SCALE GENOMIC DNA]</scope>
    <source>
        <strain evidence="1 2">Pla108</strain>
    </source>
</reference>
<gene>
    <name evidence="1" type="ORF">Pla108_34020</name>
</gene>
<dbReference type="AlphaFoldDB" id="A0A5C6A7I5"/>
<proteinExistence type="predicted"/>
<name>A0A5C6A7I5_9BACT</name>
<sequence length="878" mass="94805">MENRRLETAPVWLVALAAAALGMSWAVTRQWSAPQERAEADQPSRTTAPLRWPLAELRPLRRAELSAIQTTTAPTLLGEAPVVRVDPPTFEPLFGYDLVRSVSAAPLATAPLGLQAAEALTPTAETAPAGYANRVIVLVPAAPQWRAGDGGRYVVGVGVRRDWSLGSLDTIAAARSLGRAIARPVEAAQPLFRVAQARLFGEPLRGPLVADRIKPKPTIAAVAPRLAGPLRPPVTRPVAVTPRTVAAAPTIVSYLDRADLGGAFPVPMSLGDQLDRVAAEPGHAPWSWAVAYRLRTLAGARVDDLSAHRTLRTLSEAADEAFALAEQSGDAPEATELRRAGYALTRRLAMWRAEQAQTIAAMQRPGGIDPLAGARWAMSQRGLGLAPGMMLADIERVEAQPVRLRVARRIEQYEQAPSTRLAQLLATDAARLGAEADAESRAVGQALDGAYRNANVRVAIAAELVERMVPQPEPVTSPIRDRIAGTPITGRSTTETALSVQLVEDPSAWRIGLEARGMVVSQTYSHGGPATLGARGATSFLAKKLVVLTPEGLQAAPSVADVHTESQRLVSLSTDYDRVPLVGNYVRSAARTEYGRVRRRAQAETQVKVERQVIKTLDERVTPRLVDAELRFADEVVGRASSLGLTIEPLELRTTDRRLISRLRVANGAQLAAHTPRMRAPSDSWLSVQLHESTFNNALEGLGLAGETMTPAELRERIVTRLRLPERQAEPAEDAVLRFAATDPVRIEFADGRAHLTLSFAEIAVRGRRHADFKVHAFYRPEVHGLTAELVQDGAPHIEGRMRNASRMHLHGVMGKVLGENRRLAVVRLTADSPERLSAALVGLATNQLVIEDGWLGLAIGPERVTNRVAVQVGGYVR</sequence>
<dbReference type="OrthoDB" id="245674at2"/>
<protein>
    <submittedName>
        <fullName evidence="1">Uncharacterized protein</fullName>
    </submittedName>
</protein>
<evidence type="ECO:0000313" key="2">
    <source>
        <dbReference type="Proteomes" id="UP000317421"/>
    </source>
</evidence>